<evidence type="ECO:0000256" key="9">
    <source>
        <dbReference type="ARBA" id="ARBA00023180"/>
    </source>
</evidence>
<dbReference type="Gene3D" id="1.10.238.10">
    <property type="entry name" value="EF-hand"/>
    <property type="match status" value="1"/>
</dbReference>
<feature type="transmembrane region" description="Helical" evidence="13">
    <location>
        <begin position="645"/>
        <end position="673"/>
    </location>
</feature>
<feature type="transmembrane region" description="Helical" evidence="13">
    <location>
        <begin position="1465"/>
        <end position="1487"/>
    </location>
</feature>
<feature type="compositionally biased region" description="Acidic residues" evidence="12">
    <location>
        <begin position="408"/>
        <end position="418"/>
    </location>
</feature>
<evidence type="ECO:0000259" key="14">
    <source>
        <dbReference type="Pfam" id="PF00520"/>
    </source>
</evidence>
<keyword evidence="6 13" id="KW-1133">Transmembrane helix</keyword>
<feature type="compositionally biased region" description="Polar residues" evidence="12">
    <location>
        <begin position="465"/>
        <end position="477"/>
    </location>
</feature>
<feature type="transmembrane region" description="Helical" evidence="13">
    <location>
        <begin position="1261"/>
        <end position="1278"/>
    </location>
</feature>
<feature type="transmembrane region" description="Helical" evidence="13">
    <location>
        <begin position="739"/>
        <end position="764"/>
    </location>
</feature>
<evidence type="ECO:0000256" key="7">
    <source>
        <dbReference type="ARBA" id="ARBA00023065"/>
    </source>
</evidence>
<dbReference type="Gene3D" id="1.20.120.350">
    <property type="entry name" value="Voltage-gated potassium channels. Chain C"/>
    <property type="match status" value="4"/>
</dbReference>
<keyword evidence="5" id="KW-0851">Voltage-gated channel</keyword>
<accession>A0A2R5G299</accession>
<dbReference type="InParanoid" id="A0A2R5G299"/>
<feature type="transmembrane region" description="Helical" evidence="13">
    <location>
        <begin position="142"/>
        <end position="175"/>
    </location>
</feature>
<dbReference type="GO" id="GO:0005248">
    <property type="term" value="F:voltage-gated sodium channel activity"/>
    <property type="evidence" value="ECO:0007669"/>
    <property type="project" value="TreeGrafter"/>
</dbReference>
<gene>
    <name evidence="15" type="ORF">FCC1311_008832</name>
</gene>
<keyword evidence="4" id="KW-0677">Repeat</keyword>
<dbReference type="FunFam" id="1.20.120.350:FF:000068">
    <property type="entry name" value="Sodium channel protein"/>
    <property type="match status" value="1"/>
</dbReference>
<keyword evidence="9" id="KW-0325">Glycoprotein</keyword>
<keyword evidence="16" id="KW-1185">Reference proteome</keyword>
<comment type="caution">
    <text evidence="15">The sequence shown here is derived from an EMBL/GenBank/DDBJ whole genome shotgun (WGS) entry which is preliminary data.</text>
</comment>
<evidence type="ECO:0000256" key="6">
    <source>
        <dbReference type="ARBA" id="ARBA00022989"/>
    </source>
</evidence>
<feature type="domain" description="Ion transport" evidence="14">
    <location>
        <begin position="58"/>
        <end position="403"/>
    </location>
</feature>
<feature type="transmembrane region" description="Helical" evidence="13">
    <location>
        <begin position="1019"/>
        <end position="1048"/>
    </location>
</feature>
<feature type="region of interest" description="Disordered" evidence="12">
    <location>
        <begin position="1663"/>
        <end position="1705"/>
    </location>
</feature>
<feature type="transmembrane region" description="Helical" evidence="13">
    <location>
        <begin position="65"/>
        <end position="86"/>
    </location>
</feature>
<dbReference type="PANTHER" id="PTHR10037:SF62">
    <property type="entry name" value="SODIUM CHANNEL PROTEIN 60E"/>
    <property type="match status" value="1"/>
</dbReference>
<feature type="region of interest" description="Disordered" evidence="12">
    <location>
        <begin position="794"/>
        <end position="865"/>
    </location>
</feature>
<evidence type="ECO:0000256" key="1">
    <source>
        <dbReference type="ARBA" id="ARBA00004141"/>
    </source>
</evidence>
<organism evidence="15 16">
    <name type="scientific">Hondaea fermentalgiana</name>
    <dbReference type="NCBI Taxonomy" id="2315210"/>
    <lineage>
        <taxon>Eukaryota</taxon>
        <taxon>Sar</taxon>
        <taxon>Stramenopiles</taxon>
        <taxon>Bigyra</taxon>
        <taxon>Labyrinthulomycetes</taxon>
        <taxon>Thraustochytrida</taxon>
        <taxon>Thraustochytriidae</taxon>
        <taxon>Hondaea</taxon>
    </lineage>
</organism>
<proteinExistence type="predicted"/>
<evidence type="ECO:0000256" key="8">
    <source>
        <dbReference type="ARBA" id="ARBA00023136"/>
    </source>
</evidence>
<feature type="compositionally biased region" description="Low complexity" evidence="12">
    <location>
        <begin position="832"/>
        <end position="842"/>
    </location>
</feature>
<sequence>MSDSAIVKVDVTNFTYKCNMYNEFVDENDVTRGSKCCIESDLLVGDMYNKCATPYLKEIQSSAEVLFNILFTFEMAVKIIALGFISQRGTYLRDGWNLLDFVVVFVGWLSYVPGIANLSALRTFRVLRPLRTLSSIPGMRPIVSALIASIRSMLHVMLLCLFLFTVFGIVGLQLFSGTLTGRCYYVDPSGSGTYELGSQFEFMSLVEGDEAPCPLPCASTVDTSTVSFPFSLWTRSGEDCLTLAGPQCYERDPTIIINPDYLPGDDSIIEETVVLPKEMLEGIPDSLPSGASTGFFQSENGTFTQRYKRSLPTLEVTSFCLNTGENQLGDGFANFDTIGYAWLSIMTSITLEGWSDIMYGLQASFGHSFVIFMYFFIMLWMCSFFMLELTLAVINEAYEAAIDQEDETLRIEEEEEEDKASRKRSGIPSSQASSVTHVVAPDASDALGVPAAETKETTEALQDGSAHSGSGKQSRVTHQASGGNAVLIAAGESQRRVRRQSTMASALAEGTVLEPYGPEPIRWVFLLVQSDVFQGFITLLIVLNTITLSMEHHNMSANERAFQDTANATFTIAFTIEMGLKLIGLGPRQYAKDFFNVFDFVIVTISLVELVMDAEGGGTGLGALRTFRLMRVFKLARSWKNLRKLLHTILLSILDVTNAAILLVIIMFIFTLLGMQLFGGQWTANHFCDDPEDYEGCLEETPRANFDSFAWGFVTVFQVLTGENWNEVMYIGKRVNGEIAWVYFIALNIVGTYMVLNLFLAILLARFEADDQVEALEEAAETLRQESKRRLQARASGASITPAMPQSSESTMKKDAKPVGVHADPQFASTGRRISSQTLRRTSSQRDDDCFDGDDVEARPPNPNKMTMHPTARAFFLLPPDNWFRQACFKLVNSGKFDNFILLLIGISTVLLAAEEPYVSECKETTCKGFFSFLYVMDIVLNVLFIIEMVLKMIALGVLFHKHSYLRSGWNVLDFGIVLVSISSLVLGGDKAMKALKSLRSLRALRPLRVISRSPGMRLVVNAIIAAIPAIANVSVVVLLFMLIFAIIGVQSFAGGLNSCNDPSLQGPTVNKSMCLADETWTPTLSDCGVLATDSLIEQCMRCGENGCNGTEFEFPRIWGPHGGRFNTYNFDNVGQSLLVVFEVVSGEMWPDMMYAAMDVVGPDQPMLAWPHRENGSVAIWFILVILVCSFLMINVFVGVIIDNFNDMKEKQNGSGLLTEEQKLWLATIKKTMQEKPKKLTSPPKDKLRLKVWKLVTSRRFEFVIMSFILLNTFMMMLQSESISGTLLTVTKSLNWVFLAIFTIEASLKLYAHRLAYFKSGWNCFDFSLVIFGYLGLMGGLGPLASLLRIFRVARIFRLVRTSPGLLAIFRTLVFSIPAILNVGGIFLLLILIYAILGMNLFANIKHGDLLNSDANFNGFFVSVSTLFRVSTGESFNGIMHDCMIEEPYCSEDAGNCGYPIFAPIYFCSFFVFSSYTLLSMITAIILDQFADQGAAAASTVREEHIEAFKEEWSKLDPKGTMLIREELLIKLVSHVPYPLGVRNTPRSVACGLSVRKLANALIRSLDVPTIHGSVAFSDVLTELTSKAMPEISIPEDNKLVQKLLGRKENNQAKMLRKMGTSREHILYNAAQVNAIMLLQSAMRGFIYRTKLAELMQLPEETKLESVVSQDEGTGVRNDDPSPAQDLVDQDEQKEKESAAEFSSQ</sequence>
<evidence type="ECO:0000256" key="12">
    <source>
        <dbReference type="SAM" id="MobiDB-lite"/>
    </source>
</evidence>
<feature type="region of interest" description="Disordered" evidence="12">
    <location>
        <begin position="408"/>
        <end position="435"/>
    </location>
</feature>
<dbReference type="Pfam" id="PF00520">
    <property type="entry name" value="Ion_trans"/>
    <property type="match status" value="4"/>
</dbReference>
<keyword evidence="3 13" id="KW-0812">Transmembrane</keyword>
<dbReference type="Gene3D" id="1.10.287.70">
    <property type="match status" value="4"/>
</dbReference>
<feature type="transmembrane region" description="Helical" evidence="13">
    <location>
        <begin position="972"/>
        <end position="993"/>
    </location>
</feature>
<feature type="transmembrane region" description="Helical" evidence="13">
    <location>
        <begin position="933"/>
        <end position="960"/>
    </location>
</feature>
<dbReference type="PROSITE" id="PS50096">
    <property type="entry name" value="IQ"/>
    <property type="match status" value="1"/>
</dbReference>
<name>A0A2R5G299_9STRA</name>
<dbReference type="PANTHER" id="PTHR10037">
    <property type="entry name" value="VOLTAGE-GATED CATION CHANNEL CALCIUM AND SODIUM"/>
    <property type="match status" value="1"/>
</dbReference>
<dbReference type="InterPro" id="IPR027359">
    <property type="entry name" value="Volt_channel_dom_sf"/>
</dbReference>
<evidence type="ECO:0000256" key="13">
    <source>
        <dbReference type="SAM" id="Phobius"/>
    </source>
</evidence>
<evidence type="ECO:0000256" key="4">
    <source>
        <dbReference type="ARBA" id="ARBA00022737"/>
    </source>
</evidence>
<dbReference type="OrthoDB" id="431720at2759"/>
<feature type="transmembrane region" description="Helical" evidence="13">
    <location>
        <begin position="365"/>
        <end position="387"/>
    </location>
</feature>
<keyword evidence="2" id="KW-0813">Transport</keyword>
<comment type="subcellular location">
    <subcellularLocation>
        <location evidence="1">Membrane</location>
        <topology evidence="1">Multi-pass membrane protein</topology>
    </subcellularLocation>
</comment>
<dbReference type="SUPFAM" id="SSF81324">
    <property type="entry name" value="Voltage-gated potassium channels"/>
    <property type="match status" value="4"/>
</dbReference>
<dbReference type="FunFam" id="1.20.120.350:FF:000009">
    <property type="entry name" value="Voltage-dependent T-type calcium channel subunit alpha"/>
    <property type="match status" value="1"/>
</dbReference>
<feature type="domain" description="Ion transport" evidence="14">
    <location>
        <begin position="1259"/>
        <end position="1494"/>
    </location>
</feature>
<feature type="domain" description="Ion transport" evidence="14">
    <location>
        <begin position="532"/>
        <end position="769"/>
    </location>
</feature>
<dbReference type="GO" id="GO:0001518">
    <property type="term" value="C:voltage-gated sodium channel complex"/>
    <property type="evidence" value="ECO:0007669"/>
    <property type="project" value="TreeGrafter"/>
</dbReference>
<feature type="domain" description="Ion transport" evidence="14">
    <location>
        <begin position="897"/>
        <end position="1212"/>
    </location>
</feature>
<feature type="transmembrane region" description="Helical" evidence="13">
    <location>
        <begin position="1178"/>
        <end position="1202"/>
    </location>
</feature>
<keyword evidence="7" id="KW-0406">Ion transport</keyword>
<keyword evidence="11" id="KW-0175">Coiled coil</keyword>
<evidence type="ECO:0000256" key="2">
    <source>
        <dbReference type="ARBA" id="ARBA00022448"/>
    </source>
</evidence>
<feature type="coiled-coil region" evidence="11">
    <location>
        <begin position="766"/>
        <end position="793"/>
    </location>
</feature>
<evidence type="ECO:0000256" key="11">
    <source>
        <dbReference type="SAM" id="Coils"/>
    </source>
</evidence>
<reference evidence="15 16" key="1">
    <citation type="submission" date="2017-12" db="EMBL/GenBank/DDBJ databases">
        <title>Sequencing, de novo assembly and annotation of complete genome of a new Thraustochytrid species, strain FCC1311.</title>
        <authorList>
            <person name="Sedici K."/>
            <person name="Godart F."/>
            <person name="Aiese Cigliano R."/>
            <person name="Sanseverino W."/>
            <person name="Barakat M."/>
            <person name="Ortet P."/>
            <person name="Marechal E."/>
            <person name="Cagnac O."/>
            <person name="Amato A."/>
        </authorList>
    </citation>
    <scope>NUCLEOTIDE SEQUENCE [LARGE SCALE GENOMIC DNA]</scope>
</reference>
<protein>
    <submittedName>
        <fullName evidence="15">Voltage-dependent L-type calcium channel subunit alpha-1S</fullName>
    </submittedName>
</protein>
<feature type="transmembrane region" description="Helical" evidence="13">
    <location>
        <begin position="1324"/>
        <end position="1348"/>
    </location>
</feature>
<dbReference type="InterPro" id="IPR005821">
    <property type="entry name" value="Ion_trans_dom"/>
</dbReference>
<dbReference type="InterPro" id="IPR043203">
    <property type="entry name" value="VGCC_Ca_Na"/>
</dbReference>
<evidence type="ECO:0000313" key="15">
    <source>
        <dbReference type="EMBL" id="GBG24665.1"/>
    </source>
</evidence>
<feature type="transmembrane region" description="Helical" evidence="13">
    <location>
        <begin position="1368"/>
        <end position="1397"/>
    </location>
</feature>
<keyword evidence="10" id="KW-0407">Ion channel</keyword>
<feature type="region of interest" description="Disordered" evidence="12">
    <location>
        <begin position="454"/>
        <end position="477"/>
    </location>
</feature>
<keyword evidence="8 13" id="KW-0472">Membrane</keyword>
<evidence type="ECO:0000256" key="3">
    <source>
        <dbReference type="ARBA" id="ARBA00022692"/>
    </source>
</evidence>
<evidence type="ECO:0000256" key="5">
    <source>
        <dbReference type="ARBA" id="ARBA00022882"/>
    </source>
</evidence>
<feature type="transmembrane region" description="Helical" evidence="13">
    <location>
        <begin position="98"/>
        <end position="121"/>
    </location>
</feature>
<evidence type="ECO:0000256" key="10">
    <source>
        <dbReference type="ARBA" id="ARBA00023303"/>
    </source>
</evidence>
<dbReference type="Proteomes" id="UP000241890">
    <property type="component" value="Unassembled WGS sequence"/>
</dbReference>
<dbReference type="EMBL" id="BEYU01000008">
    <property type="protein sequence ID" value="GBG24665.1"/>
    <property type="molecule type" value="Genomic_DNA"/>
</dbReference>
<evidence type="ECO:0000313" key="16">
    <source>
        <dbReference type="Proteomes" id="UP000241890"/>
    </source>
</evidence>